<dbReference type="GO" id="GO:0016747">
    <property type="term" value="F:acyltransferase activity, transferring groups other than amino-acyl groups"/>
    <property type="evidence" value="ECO:0007669"/>
    <property type="project" value="InterPro"/>
</dbReference>
<organism evidence="2 3">
    <name type="scientific">Kutzneria kofuensis</name>
    <dbReference type="NCBI Taxonomy" id="103725"/>
    <lineage>
        <taxon>Bacteria</taxon>
        <taxon>Bacillati</taxon>
        <taxon>Actinomycetota</taxon>
        <taxon>Actinomycetes</taxon>
        <taxon>Pseudonocardiales</taxon>
        <taxon>Pseudonocardiaceae</taxon>
        <taxon>Kutzneria</taxon>
    </lineage>
</organism>
<dbReference type="Pfam" id="PF00583">
    <property type="entry name" value="Acetyltransf_1"/>
    <property type="match status" value="1"/>
</dbReference>
<evidence type="ECO:0000259" key="1">
    <source>
        <dbReference type="PROSITE" id="PS51186"/>
    </source>
</evidence>
<evidence type="ECO:0000313" key="2">
    <source>
        <dbReference type="EMBL" id="MBB5893711.1"/>
    </source>
</evidence>
<evidence type="ECO:0000313" key="3">
    <source>
        <dbReference type="Proteomes" id="UP000585638"/>
    </source>
</evidence>
<dbReference type="PROSITE" id="PS51186">
    <property type="entry name" value="GNAT"/>
    <property type="match status" value="1"/>
</dbReference>
<gene>
    <name evidence="2" type="ORF">BJ998_004907</name>
</gene>
<name>A0A7W9KJJ4_9PSEU</name>
<reference evidence="2 3" key="1">
    <citation type="submission" date="2020-08" db="EMBL/GenBank/DDBJ databases">
        <title>Sequencing the genomes of 1000 actinobacteria strains.</title>
        <authorList>
            <person name="Klenk H.-P."/>
        </authorList>
    </citation>
    <scope>NUCLEOTIDE SEQUENCE [LARGE SCALE GENOMIC DNA]</scope>
    <source>
        <strain evidence="2 3">DSM 43851</strain>
    </source>
</reference>
<dbReference type="InterPro" id="IPR000182">
    <property type="entry name" value="GNAT_dom"/>
</dbReference>
<sequence length="249" mass="28378">MRTPAEIVDFEIGFACRQATDVVDVPGGVAVRHREFPFSYNNNRLLIREVVDPATLLAAADDVMRDLDYRVIVFLDDEPAQAFGRVAVEAGYKEQPLVVMRFEGEIPPAPSVPVVSLELPVMIEALRKKWRADEPWLPAEEVEQLATRVRDRRKGADEVHFLGVVRDNEPVSWADLYRQQGIAQIEYVMTLPAHQGRGYSTAVMHEALRRVHDCDTVFLFADAVDWPQNWYGRLGFTPVGRFHEYVRTT</sequence>
<dbReference type="RefSeq" id="WP_184865188.1">
    <property type="nucleotide sequence ID" value="NZ_BAAAWY010000034.1"/>
</dbReference>
<dbReference type="CDD" id="cd04301">
    <property type="entry name" value="NAT_SF"/>
    <property type="match status" value="1"/>
</dbReference>
<dbReference type="Gene3D" id="3.40.630.30">
    <property type="match status" value="1"/>
</dbReference>
<comment type="caution">
    <text evidence="2">The sequence shown here is derived from an EMBL/GenBank/DDBJ whole genome shotgun (WGS) entry which is preliminary data.</text>
</comment>
<dbReference type="InterPro" id="IPR016181">
    <property type="entry name" value="Acyl_CoA_acyltransferase"/>
</dbReference>
<keyword evidence="2" id="KW-0808">Transferase</keyword>
<dbReference type="Proteomes" id="UP000585638">
    <property type="component" value="Unassembled WGS sequence"/>
</dbReference>
<accession>A0A7W9KJJ4</accession>
<keyword evidence="3" id="KW-1185">Reference proteome</keyword>
<protein>
    <submittedName>
        <fullName evidence="2">GNAT superfamily N-acetyltransferase</fullName>
    </submittedName>
</protein>
<dbReference type="AlphaFoldDB" id="A0A7W9KJJ4"/>
<proteinExistence type="predicted"/>
<dbReference type="EMBL" id="JACHIR010000001">
    <property type="protein sequence ID" value="MBB5893711.1"/>
    <property type="molecule type" value="Genomic_DNA"/>
</dbReference>
<dbReference type="SUPFAM" id="SSF55729">
    <property type="entry name" value="Acyl-CoA N-acyltransferases (Nat)"/>
    <property type="match status" value="1"/>
</dbReference>
<feature type="domain" description="N-acetyltransferase" evidence="1">
    <location>
        <begin position="113"/>
        <end position="249"/>
    </location>
</feature>